<comment type="caution">
    <text evidence="1">The sequence shown here is derived from an EMBL/GenBank/DDBJ whole genome shotgun (WGS) entry which is preliminary data.</text>
</comment>
<protein>
    <submittedName>
        <fullName evidence="1">Uncharacterized protein</fullName>
    </submittedName>
</protein>
<sequence>MVTANGHQPEQPVVIGVGIPAGAAEVVAEVAAGETGVVAPGTGVAHAAEGVAARVTGVVTLWNYSWEE</sequence>
<dbReference type="Proteomes" id="UP000325313">
    <property type="component" value="Unassembled WGS sequence"/>
</dbReference>
<accession>A0A5B0QZW3</accession>
<reference evidence="1 2" key="1">
    <citation type="submission" date="2019-05" db="EMBL/GenBank/DDBJ databases">
        <title>Emergence of the Ug99 lineage of the wheat stem rust pathogen through somatic hybridization.</title>
        <authorList>
            <person name="Li F."/>
            <person name="Upadhyaya N.M."/>
            <person name="Sperschneider J."/>
            <person name="Matny O."/>
            <person name="Nguyen-Phuc H."/>
            <person name="Mago R."/>
            <person name="Raley C."/>
            <person name="Miller M.E."/>
            <person name="Silverstein K.A.T."/>
            <person name="Henningsen E."/>
            <person name="Hirsch C.D."/>
            <person name="Visser B."/>
            <person name="Pretorius Z.A."/>
            <person name="Steffenson B.J."/>
            <person name="Schwessinger B."/>
            <person name="Dodds P.N."/>
            <person name="Figueroa M."/>
        </authorList>
    </citation>
    <scope>NUCLEOTIDE SEQUENCE [LARGE SCALE GENOMIC DNA]</scope>
    <source>
        <strain evidence="1 2">Ug99</strain>
    </source>
</reference>
<name>A0A5B0QZW3_PUCGR</name>
<gene>
    <name evidence="1" type="ORF">PGTUg99_017418</name>
</gene>
<dbReference type="EMBL" id="VDEP01000246">
    <property type="protein sequence ID" value="KAA1118659.1"/>
    <property type="molecule type" value="Genomic_DNA"/>
</dbReference>
<evidence type="ECO:0000313" key="2">
    <source>
        <dbReference type="Proteomes" id="UP000325313"/>
    </source>
</evidence>
<dbReference type="AlphaFoldDB" id="A0A5B0QZW3"/>
<evidence type="ECO:0000313" key="1">
    <source>
        <dbReference type="EMBL" id="KAA1118659.1"/>
    </source>
</evidence>
<organism evidence="1 2">
    <name type="scientific">Puccinia graminis f. sp. tritici</name>
    <dbReference type="NCBI Taxonomy" id="56615"/>
    <lineage>
        <taxon>Eukaryota</taxon>
        <taxon>Fungi</taxon>
        <taxon>Dikarya</taxon>
        <taxon>Basidiomycota</taxon>
        <taxon>Pucciniomycotina</taxon>
        <taxon>Pucciniomycetes</taxon>
        <taxon>Pucciniales</taxon>
        <taxon>Pucciniaceae</taxon>
        <taxon>Puccinia</taxon>
    </lineage>
</organism>
<proteinExistence type="predicted"/>